<feature type="compositionally biased region" description="Low complexity" evidence="4">
    <location>
        <begin position="2195"/>
        <end position="2212"/>
    </location>
</feature>
<keyword evidence="7" id="KW-1185">Reference proteome</keyword>
<reference evidence="8" key="1">
    <citation type="submission" date="2023-03" db="UniProtKB">
        <authorList>
            <consortium name="WormBaseParasite"/>
        </authorList>
    </citation>
    <scope>IDENTIFICATION</scope>
</reference>
<evidence type="ECO:0000259" key="5">
    <source>
        <dbReference type="Pfam" id="PF04118"/>
    </source>
</evidence>
<evidence type="ECO:0000259" key="6">
    <source>
        <dbReference type="Pfam" id="PF24601"/>
    </source>
</evidence>
<dbReference type="Proteomes" id="UP000036681">
    <property type="component" value="Unplaced"/>
</dbReference>
<comment type="similarity">
    <text evidence="3">Belongs to the DOP1 family.</text>
</comment>
<dbReference type="GO" id="GO:0006895">
    <property type="term" value="P:Golgi to endosome transport"/>
    <property type="evidence" value="ECO:0007669"/>
    <property type="project" value="InterPro"/>
</dbReference>
<dbReference type="WBParaSite" id="ALUE_0001191101-mRNA-1">
    <property type="protein sequence ID" value="ALUE_0001191101-mRNA-1"/>
    <property type="gene ID" value="ALUE_0001191101"/>
</dbReference>
<dbReference type="InterPro" id="IPR040314">
    <property type="entry name" value="DOP1"/>
</dbReference>
<organism evidence="7 8">
    <name type="scientific">Ascaris lumbricoides</name>
    <name type="common">Giant roundworm</name>
    <dbReference type="NCBI Taxonomy" id="6252"/>
    <lineage>
        <taxon>Eukaryota</taxon>
        <taxon>Metazoa</taxon>
        <taxon>Ecdysozoa</taxon>
        <taxon>Nematoda</taxon>
        <taxon>Chromadorea</taxon>
        <taxon>Rhabditida</taxon>
        <taxon>Spirurina</taxon>
        <taxon>Ascaridomorpha</taxon>
        <taxon>Ascaridoidea</taxon>
        <taxon>Ascarididae</taxon>
        <taxon>Ascaris</taxon>
    </lineage>
</organism>
<feature type="domain" description="DOP1 N-terminal" evidence="5">
    <location>
        <begin position="154"/>
        <end position="453"/>
    </location>
</feature>
<sequence length="2300" mass="254446">MLFDRVIADTRSLILLKYRWRKISLDPVDIGFPSPLLDAQISGLIYHLLPIHEQSVCVQHESQQRGVNCSEEREGAHPDTMIPDDSECWVWIVLNRHPDRLWPTIRCNGEWLRGIQGILKDGRFAVYMLMSSVMVGGADAGLTAAHAAALLNSSKYRSYVAAVDKALKAFEATNEWADLISALGKLSRVFHSNARFGDIPKPVTVAKRLSQCLHPALPHGVHLKALETYRQLFDILGQKHLPRLLYLFAVGLFSLMDHCDIKGCFLQFLITDGLWFYVKSELLGIFEQYLLPLGANLKPALPGFITGVLLGLEEGTEFYDRSFALLDQVQEGVGAESFFACLWEAVLGSPSVRLPALIYVNAKFDRRKTMDDQLFIMGDHVDHMIAALCAVADDEGSTLVQRHLLDFLCTAFPLNSDHLVQGDFVQLLRRCLFVVLRRDMSLNRRLYQWLLNRSGDAAVSGLPVGGSDEHLDTSFFKAYALPLIRSAIEEYLRLDTVEVVSASAAWDGTKEHEVQFTEVRVCRLLLYFLDRQDLGALILEESLAMLLHYSSGYARQCSAMLSEDVEYADAVTASSSSSSSQACVLGELSRRGSTLSRASNVSKRSHSSAASPQNKSASDLIRRVDEIRKTLNLLLNSLDVGLMESEEAEQQNGAMEADMPTTESSISRQQARLRKAEELQQFPSMALFCVHTVELDTHGDIRGKYLPQLLRAVLSGMGRQGVNNMKSQIVLGLIELAHCILLEINQSAAAVEAGMATAQQESSDRNGEENAAIIQHRATILESGLAEQRLIEECLEDCGWVLAQVCDWYCSQRCTERLEVFTAISALQREFADFPLYSFANTPVATRRKRSSGGYSEWLRGLLNVVSLEMWDRTTGSVRQTPVATRRKRSSGGYSEWLRGLLNVVSLEMWDRTTGSVRQSSPTKKLDDSCILRCSGDFLARADAVDLITYVYVRSASVAEQHFALQGRKRRSFEVATNEAAAHSVTKGTTTVLLKPLLSGVELRRMETDGVFLKAAHIVWACLGDRTQASCHEIAARLLTLLHSRKVTEPSSDIEDLIVAHLTSSSKVVSGAAARKFRALWMLNRRGAGEDIYPGVPSKPFNRCVFTRSRSGVVVSGAAARKFRALWMLNRRGAGEDIYPGVPSKPFNRVVMILLGILADDAVGCENIELKNLVAAWFVDCAKHNDLPKILQVASMPAGLCAVTLLCEGGGHSLHHLCEDPSLSCKSPDRKRSPQATAILERFRSGQDLPAWCIELRNRLLQAGDSDSCLDLSVSAGRSHKKTLSDIPIFDEDNESVGTASLDSVDQTVSDVMEYMLDRVCHQSKELYRVDSADEHTPHTANSVSPQNGSTPLAVDSTSEVCVTSGPSTDIAQFESAMTDIENKTFPAVVTEYSVSQSDSIKRVKSGHRRQDSLQESIFTMTAQELRLFDASELPRLKNGDGDDAHPLCHELHAHMLLYVESGRAVDLGRAERLLRILIALMRSQRGCMASRMIVRHVRAILGHEFWSSGDAEGNSSSTDTVKSKHHTFLELFMTVSLYFLRSYFLNSPITPVSNTDLRAAWKCKMAALDFLSELVRELISMIRESESRALVAYVHGILQRSKLQKCLLHLLLTSVHNVKENSDDILPLSVDILEFNDGPTTCAEQFGDLLYGYQSCLLDLTALVVQLEVGVKNGFQNFTDQNGSGMCVDKLSINHQIYNSPQHRSTLREPHIGMVELRMFLLTVLNALKKNTSRHELWHFFIVQILPFLDRSLPTFCIHVSEQLCKNVESAVNVAYRPNDDACDGDVLSMMGRCSDLNSSQKYPPNYAIGVLETLTTLMHFCLIDSSAQIASAIANVHQPSQTNTASASSMMSAIPGTKGATELFSNLVKVFSFSEAAQVSSSTTLSKFSERSGAGSWKQARMEMLNSFPHALATICDVWTVMRKRKEPLLPVGSAQQIKRLLLDLLSPIAEHHQQSFLSALAVVWLTRGSIALRRQIVARIDSDRPSFDYSEAQLDIANLLLSIKVLPFENLISTVAETLKECAGKSAKPGTPTDKQSTFPTEVSLLEMLHGCVKATPSESLHSCWTPLQVLFTESPVISLPPKATFILILADFVHFSGAPSIIEDKQISRAVQDACQKLTEAINTIVGWQLEQTTWLKRTLVVKRDSGQKSQEASPLVEFATAPSSLATSETNSLRGSTTSLVQSRLSAFEPSSQLPSSTTSSSTLTASTDKKSSSNLRTAVKETGTSKRDPTYSTQALFLLAENLAELVDSICKSEDKDRLLPTLHAVWNNTLPYLKAKKLVISLYNVSRDDITNL</sequence>
<feature type="domain" description="DOP1-like TPR" evidence="6">
    <location>
        <begin position="1450"/>
        <end position="1826"/>
    </location>
</feature>
<keyword evidence="2" id="KW-0653">Protein transport</keyword>
<dbReference type="PANTHER" id="PTHR14042:SF24">
    <property type="entry name" value="PROTEIN DOPEY-1 HOMOLOG"/>
    <property type="match status" value="1"/>
</dbReference>
<proteinExistence type="inferred from homology"/>
<name>A0A9J2PQX4_ASCLU</name>
<dbReference type="Pfam" id="PF24601">
    <property type="entry name" value="TPR_DOP1"/>
    <property type="match status" value="1"/>
</dbReference>
<dbReference type="GO" id="GO:0005768">
    <property type="term" value="C:endosome"/>
    <property type="evidence" value="ECO:0007669"/>
    <property type="project" value="TreeGrafter"/>
</dbReference>
<feature type="region of interest" description="Disordered" evidence="4">
    <location>
        <begin position="2192"/>
        <end position="2234"/>
    </location>
</feature>
<evidence type="ECO:0000313" key="8">
    <source>
        <dbReference type="WBParaSite" id="ALUE_0001191101-mRNA-1"/>
    </source>
</evidence>
<keyword evidence="1" id="KW-0813">Transport</keyword>
<dbReference type="InterPro" id="IPR007249">
    <property type="entry name" value="DOP1_N"/>
</dbReference>
<dbReference type="GO" id="GO:0015031">
    <property type="term" value="P:protein transport"/>
    <property type="evidence" value="ECO:0007669"/>
    <property type="project" value="UniProtKB-KW"/>
</dbReference>
<evidence type="ECO:0000256" key="2">
    <source>
        <dbReference type="ARBA" id="ARBA00022927"/>
    </source>
</evidence>
<evidence type="ECO:0000313" key="7">
    <source>
        <dbReference type="Proteomes" id="UP000036681"/>
    </source>
</evidence>
<dbReference type="Pfam" id="PF04118">
    <property type="entry name" value="Dopey_N"/>
    <property type="match status" value="1"/>
</dbReference>
<evidence type="ECO:0000256" key="1">
    <source>
        <dbReference type="ARBA" id="ARBA00022448"/>
    </source>
</evidence>
<evidence type="ECO:0000256" key="4">
    <source>
        <dbReference type="SAM" id="MobiDB-lite"/>
    </source>
</evidence>
<feature type="region of interest" description="Disordered" evidence="4">
    <location>
        <begin position="595"/>
        <end position="617"/>
    </location>
</feature>
<evidence type="ECO:0000256" key="3">
    <source>
        <dbReference type="ARBA" id="ARBA00046326"/>
    </source>
</evidence>
<feature type="region of interest" description="Disordered" evidence="4">
    <location>
        <begin position="1334"/>
        <end position="1354"/>
    </location>
</feature>
<protein>
    <submittedName>
        <fullName evidence="8">Dopey N-terminal domain-containing protein</fullName>
    </submittedName>
</protein>
<feature type="compositionally biased region" description="Polar residues" evidence="4">
    <location>
        <begin position="1339"/>
        <end position="1354"/>
    </location>
</feature>
<accession>A0A9J2PQX4</accession>
<dbReference type="InterPro" id="IPR056459">
    <property type="entry name" value="TPR_DOP1"/>
</dbReference>
<dbReference type="PANTHER" id="PTHR14042">
    <property type="entry name" value="DOPEY-RELATED"/>
    <property type="match status" value="1"/>
</dbReference>
<dbReference type="GO" id="GO:0005829">
    <property type="term" value="C:cytosol"/>
    <property type="evidence" value="ECO:0007669"/>
    <property type="project" value="GOC"/>
</dbReference>
<dbReference type="GO" id="GO:0005802">
    <property type="term" value="C:trans-Golgi network"/>
    <property type="evidence" value="ECO:0007669"/>
    <property type="project" value="TreeGrafter"/>
</dbReference>